<sequence>MEIHNTNKNFYFMFRILFLFIMPIFFLSACTQNQPRPDGGSPFINTYKKAEQIKKTTEDRKDATEQALKEDVVEEDDKK</sequence>
<name>A0A1F5TNF9_9BACT</name>
<feature type="transmembrane region" description="Helical" evidence="2">
    <location>
        <begin position="12"/>
        <end position="29"/>
    </location>
</feature>
<evidence type="ECO:0000256" key="2">
    <source>
        <dbReference type="SAM" id="Phobius"/>
    </source>
</evidence>
<keyword evidence="2" id="KW-0812">Transmembrane</keyword>
<feature type="region of interest" description="Disordered" evidence="1">
    <location>
        <begin position="54"/>
        <end position="79"/>
    </location>
</feature>
<keyword evidence="2" id="KW-0472">Membrane</keyword>
<keyword evidence="2" id="KW-1133">Transmembrane helix</keyword>
<evidence type="ECO:0000313" key="3">
    <source>
        <dbReference type="EMBL" id="OGF40522.1"/>
    </source>
</evidence>
<protein>
    <recommendedName>
        <fullName evidence="5">Lipoprotein</fullName>
    </recommendedName>
</protein>
<dbReference type="EMBL" id="MFGO01000026">
    <property type="protein sequence ID" value="OGF40522.1"/>
    <property type="molecule type" value="Genomic_DNA"/>
</dbReference>
<proteinExistence type="predicted"/>
<organism evidence="3 4">
    <name type="scientific">Candidatus Falkowbacteria bacterium RIFOXYD2_FULL_34_120</name>
    <dbReference type="NCBI Taxonomy" id="1798007"/>
    <lineage>
        <taxon>Bacteria</taxon>
        <taxon>Candidatus Falkowiibacteriota</taxon>
    </lineage>
</organism>
<comment type="caution">
    <text evidence="3">The sequence shown here is derived from an EMBL/GenBank/DDBJ whole genome shotgun (WGS) entry which is preliminary data.</text>
</comment>
<gene>
    <name evidence="3" type="ORF">A2531_04410</name>
</gene>
<evidence type="ECO:0000256" key="1">
    <source>
        <dbReference type="SAM" id="MobiDB-lite"/>
    </source>
</evidence>
<reference evidence="3 4" key="1">
    <citation type="journal article" date="2016" name="Nat. Commun.">
        <title>Thousands of microbial genomes shed light on interconnected biogeochemical processes in an aquifer system.</title>
        <authorList>
            <person name="Anantharaman K."/>
            <person name="Brown C.T."/>
            <person name="Hug L.A."/>
            <person name="Sharon I."/>
            <person name="Castelle C.J."/>
            <person name="Probst A.J."/>
            <person name="Thomas B.C."/>
            <person name="Singh A."/>
            <person name="Wilkins M.J."/>
            <person name="Karaoz U."/>
            <person name="Brodie E.L."/>
            <person name="Williams K.H."/>
            <person name="Hubbard S.S."/>
            <person name="Banfield J.F."/>
        </authorList>
    </citation>
    <scope>NUCLEOTIDE SEQUENCE [LARGE SCALE GENOMIC DNA]</scope>
</reference>
<evidence type="ECO:0000313" key="4">
    <source>
        <dbReference type="Proteomes" id="UP000177579"/>
    </source>
</evidence>
<accession>A0A1F5TNF9</accession>
<evidence type="ECO:0008006" key="5">
    <source>
        <dbReference type="Google" id="ProtNLM"/>
    </source>
</evidence>
<dbReference type="AlphaFoldDB" id="A0A1F5TNF9"/>
<dbReference type="Proteomes" id="UP000177579">
    <property type="component" value="Unassembled WGS sequence"/>
</dbReference>